<feature type="domain" description="Gamma tubulin complex component C-terminal" evidence="7">
    <location>
        <begin position="578"/>
        <end position="935"/>
    </location>
</feature>
<dbReference type="PANTHER" id="PTHR19302:SF70">
    <property type="entry name" value="GAMMA-TUBULIN COMPLEX COMPONENT 6"/>
    <property type="match status" value="1"/>
</dbReference>
<keyword evidence="3 5" id="KW-0493">Microtubule</keyword>
<keyword evidence="10" id="KW-1185">Reference proteome</keyword>
<gene>
    <name evidence="9" type="ORF">H2201_008154</name>
</gene>
<comment type="caution">
    <text evidence="9">The sequence shown here is derived from an EMBL/GenBank/DDBJ whole genome shotgun (WGS) entry which is preliminary data.</text>
</comment>
<feature type="compositionally biased region" description="Basic and acidic residues" evidence="6">
    <location>
        <begin position="662"/>
        <end position="672"/>
    </location>
</feature>
<evidence type="ECO:0000313" key="9">
    <source>
        <dbReference type="EMBL" id="KAJ9657553.1"/>
    </source>
</evidence>
<evidence type="ECO:0000256" key="5">
    <source>
        <dbReference type="RuleBase" id="RU363050"/>
    </source>
</evidence>
<dbReference type="PANTHER" id="PTHR19302">
    <property type="entry name" value="GAMMA TUBULIN COMPLEX PROTEIN"/>
    <property type="match status" value="1"/>
</dbReference>
<evidence type="ECO:0000256" key="1">
    <source>
        <dbReference type="ARBA" id="ARBA00010337"/>
    </source>
</evidence>
<evidence type="ECO:0000256" key="3">
    <source>
        <dbReference type="ARBA" id="ARBA00022701"/>
    </source>
</evidence>
<organism evidence="9 10">
    <name type="scientific">Coniosporium apollinis</name>
    <dbReference type="NCBI Taxonomy" id="61459"/>
    <lineage>
        <taxon>Eukaryota</taxon>
        <taxon>Fungi</taxon>
        <taxon>Dikarya</taxon>
        <taxon>Ascomycota</taxon>
        <taxon>Pezizomycotina</taxon>
        <taxon>Dothideomycetes</taxon>
        <taxon>Dothideomycetes incertae sedis</taxon>
        <taxon>Coniosporium</taxon>
    </lineage>
</organism>
<evidence type="ECO:0000259" key="7">
    <source>
        <dbReference type="Pfam" id="PF04130"/>
    </source>
</evidence>
<feature type="region of interest" description="Disordered" evidence="6">
    <location>
        <begin position="661"/>
        <end position="680"/>
    </location>
</feature>
<dbReference type="InterPro" id="IPR007259">
    <property type="entry name" value="GCP"/>
</dbReference>
<comment type="similarity">
    <text evidence="1 5">Belongs to the TUBGCP family.</text>
</comment>
<dbReference type="EMBL" id="JAPDRL010000099">
    <property type="protein sequence ID" value="KAJ9657553.1"/>
    <property type="molecule type" value="Genomic_DNA"/>
</dbReference>
<accession>A0ABQ9NJU6</accession>
<evidence type="ECO:0000256" key="6">
    <source>
        <dbReference type="SAM" id="MobiDB-lite"/>
    </source>
</evidence>
<proteinExistence type="inferred from homology"/>
<keyword evidence="4 5" id="KW-0206">Cytoskeleton</keyword>
<reference evidence="9" key="1">
    <citation type="submission" date="2022-10" db="EMBL/GenBank/DDBJ databases">
        <title>Culturing micro-colonial fungi from biological soil crusts in the Mojave desert and describing Neophaeococcomyces mojavensis, and introducing the new genera and species Taxawa tesnikishii.</title>
        <authorList>
            <person name="Kurbessoian T."/>
            <person name="Stajich J.E."/>
        </authorList>
    </citation>
    <scope>NUCLEOTIDE SEQUENCE</scope>
    <source>
        <strain evidence="9">TK_1</strain>
    </source>
</reference>
<evidence type="ECO:0000313" key="10">
    <source>
        <dbReference type="Proteomes" id="UP001172684"/>
    </source>
</evidence>
<dbReference type="Gene3D" id="1.20.120.1900">
    <property type="entry name" value="Gamma-tubulin complex, C-terminal domain"/>
    <property type="match status" value="1"/>
</dbReference>
<comment type="subcellular location">
    <subcellularLocation>
        <location evidence="5">Cytoplasm</location>
        <location evidence="5">Cytoskeleton</location>
        <location evidence="5">Microtubule organizing center</location>
    </subcellularLocation>
</comment>
<dbReference type="InterPro" id="IPR042241">
    <property type="entry name" value="GCP_C_sf"/>
</dbReference>
<evidence type="ECO:0000256" key="2">
    <source>
        <dbReference type="ARBA" id="ARBA00022490"/>
    </source>
</evidence>
<feature type="domain" description="Gamma tubulin complex component protein N-terminal" evidence="8">
    <location>
        <begin position="168"/>
        <end position="433"/>
    </location>
</feature>
<dbReference type="InterPro" id="IPR041470">
    <property type="entry name" value="GCP_N"/>
</dbReference>
<sequence length="943" mass="104696">MENGSAFTIPEIWEPLAVAGEEPVHEAGLFPLPELDVSSVKLNNPYAPTKGLDHDLRLPHLESFHFGPLEGLEVTDHSVVSSTAEQPALSTAEQVDIWTTPLDLGPGDRDAPFIAWEAFDQPGIQEPRSAYISEAGPGAFDEGLHRQSVEGASKLGNALPSDLLLASLYHLGMGRGSILFSYDAKSQSFTPALEDVRAIGYSLASAQSSIACFVQMGNAVKYLQDFVHSSYASAPTVPARTALASAVSTVLTALDAHITSHGHSVRSLLQLHSLFERPQRLVAHLQQTVASMEPACTDAEVVSRLYHRAQDVEQQPEWLRRCMLQLLTRVSEPWLEPVSQWTGLLNNGGQYPASTDHSAGLMESEEANDGLASDPTASGYTFNAKVMPDFVSEEDRCMMFETGKSLFFIRNHHPDHPLANLAAFKIQAPALEWKHEWRDIEAVAKKAKEYERCLLEALREHRKSTSRTVRQRNVAIRNAVNLQGFGQNPGLDHNAYVADLAVQFDQPLRPSSSTWSDELRKTLVNALDSDDAAQACDSSTFAPPISITPLLSLTPLLSTQARVVNSESLRLLFRAHDLRLHLSLQRKYHLFGDGMFVTRLSSTLFSPELATAERHRGVIRTGAPMGLKLGSRKTWPPASSELRLALMGVLSECYRTSALQSDSRRGDTKSASRESMAVDRAPTELPGNLSFAVRTLSVEDADKCMDPHSLYALDFLRLQYTPPEPLREVITSAALEKYDQIFKLLLRLLRMLFVVSHLPRDIPSPTARKFRNEVHSFVTTISAYFFDTGITETYSGFSSYLDDIEQRLQREDDNGQIGQLVTGGPESLRLKHEQFLDQMLFALLLRKRQAQVMVLLEEIMEAILKFERLIHERTEGWQEAVELLRASFRAKIGVFLTVCRGLIGRKGYGKGRTAASGEQNTIERLVLLLDMSGYYSTVDAHPP</sequence>
<protein>
    <recommendedName>
        <fullName evidence="5">Spindle pole body component</fullName>
    </recommendedName>
</protein>
<evidence type="ECO:0000256" key="4">
    <source>
        <dbReference type="ARBA" id="ARBA00023212"/>
    </source>
</evidence>
<dbReference type="InterPro" id="IPR040457">
    <property type="entry name" value="GCP_C"/>
</dbReference>
<evidence type="ECO:0000259" key="8">
    <source>
        <dbReference type="Pfam" id="PF17681"/>
    </source>
</evidence>
<name>A0ABQ9NJU6_9PEZI</name>
<dbReference type="Pfam" id="PF17681">
    <property type="entry name" value="GCP_N_terminal"/>
    <property type="match status" value="1"/>
</dbReference>
<keyword evidence="2 5" id="KW-0963">Cytoplasm</keyword>
<dbReference type="Proteomes" id="UP001172684">
    <property type="component" value="Unassembled WGS sequence"/>
</dbReference>
<dbReference type="Pfam" id="PF04130">
    <property type="entry name" value="GCP_C_terminal"/>
    <property type="match status" value="1"/>
</dbReference>